<evidence type="ECO:0000313" key="3">
    <source>
        <dbReference type="Proteomes" id="UP001597083"/>
    </source>
</evidence>
<dbReference type="Proteomes" id="UP001597083">
    <property type="component" value="Unassembled WGS sequence"/>
</dbReference>
<protein>
    <submittedName>
        <fullName evidence="2">CopG family ribbon-helix-helix protein</fullName>
    </submittedName>
</protein>
<accession>A0ABW3CBB9</accession>
<dbReference type="InterPro" id="IPR013321">
    <property type="entry name" value="Arc_rbn_hlx_hlx"/>
</dbReference>
<gene>
    <name evidence="2" type="ORF">ACFQ07_03345</name>
</gene>
<evidence type="ECO:0000259" key="1">
    <source>
        <dbReference type="Pfam" id="PF07878"/>
    </source>
</evidence>
<dbReference type="EMBL" id="JBHTIR010000279">
    <property type="protein sequence ID" value="MFD0851235.1"/>
    <property type="molecule type" value="Genomic_DNA"/>
</dbReference>
<name>A0ABW3CBB9_9ACTN</name>
<comment type="caution">
    <text evidence="2">The sequence shown here is derived from an EMBL/GenBank/DDBJ whole genome shotgun (WGS) entry which is preliminary data.</text>
</comment>
<dbReference type="SUPFAM" id="SSF47598">
    <property type="entry name" value="Ribbon-helix-helix"/>
    <property type="match status" value="1"/>
</dbReference>
<dbReference type="InterPro" id="IPR012869">
    <property type="entry name" value="RHH_5"/>
</dbReference>
<reference evidence="3" key="1">
    <citation type="journal article" date="2019" name="Int. J. Syst. Evol. Microbiol.">
        <title>The Global Catalogue of Microorganisms (GCM) 10K type strain sequencing project: providing services to taxonomists for standard genome sequencing and annotation.</title>
        <authorList>
            <consortium name="The Broad Institute Genomics Platform"/>
            <consortium name="The Broad Institute Genome Sequencing Center for Infectious Disease"/>
            <person name="Wu L."/>
            <person name="Ma J."/>
        </authorList>
    </citation>
    <scope>NUCLEOTIDE SEQUENCE [LARGE SCALE GENOMIC DNA]</scope>
    <source>
        <strain evidence="3">JCM 31696</strain>
    </source>
</reference>
<keyword evidence="3" id="KW-1185">Reference proteome</keyword>
<dbReference type="InterPro" id="IPR010985">
    <property type="entry name" value="Ribbon_hlx_hlx"/>
</dbReference>
<dbReference type="Gene3D" id="1.10.1220.10">
    <property type="entry name" value="Met repressor-like"/>
    <property type="match status" value="1"/>
</dbReference>
<evidence type="ECO:0000313" key="2">
    <source>
        <dbReference type="EMBL" id="MFD0851235.1"/>
    </source>
</evidence>
<dbReference type="CDD" id="cd22233">
    <property type="entry name" value="RHH_CopAso-like"/>
    <property type="match status" value="1"/>
</dbReference>
<feature type="domain" description="CopG-like ribbon-helix-helix" evidence="1">
    <location>
        <begin position="16"/>
        <end position="48"/>
    </location>
</feature>
<proteinExistence type="predicted"/>
<dbReference type="Pfam" id="PF07878">
    <property type="entry name" value="RHH_5"/>
    <property type="match status" value="1"/>
</dbReference>
<organism evidence="2 3">
    <name type="scientific">Actinomadura adrarensis</name>
    <dbReference type="NCBI Taxonomy" id="1819600"/>
    <lineage>
        <taxon>Bacteria</taxon>
        <taxon>Bacillati</taxon>
        <taxon>Actinomycetota</taxon>
        <taxon>Actinomycetes</taxon>
        <taxon>Streptosporangiales</taxon>
        <taxon>Thermomonosporaceae</taxon>
        <taxon>Actinomadura</taxon>
    </lineage>
</organism>
<sequence length="60" mass="6787">MTDEKTTLPPARVEKALKDRLTAYAKSQDRSVSWVIKTAIKEYLDTHEEGSLGKDPDRPV</sequence>